<name>A0ABQ4PNT6_9GAMM</name>
<protein>
    <recommendedName>
        <fullName evidence="4">Prepilin-type N-terminal cleavage/methylation domain-containing protein</fullName>
    </recommendedName>
</protein>
<dbReference type="Pfam" id="PF07963">
    <property type="entry name" value="N_methyl"/>
    <property type="match status" value="1"/>
</dbReference>
<gene>
    <name evidence="2" type="ORF">TUM4438_34430</name>
</gene>
<organism evidence="2 3">
    <name type="scientific">Shewanella sairae</name>
    <dbReference type="NCBI Taxonomy" id="190310"/>
    <lineage>
        <taxon>Bacteria</taxon>
        <taxon>Pseudomonadati</taxon>
        <taxon>Pseudomonadota</taxon>
        <taxon>Gammaproteobacteria</taxon>
        <taxon>Alteromonadales</taxon>
        <taxon>Shewanellaceae</taxon>
        <taxon>Shewanella</taxon>
    </lineage>
</organism>
<accession>A0ABQ4PNT6</accession>
<proteinExistence type="predicted"/>
<keyword evidence="3" id="KW-1185">Reference proteome</keyword>
<feature type="transmembrane region" description="Helical" evidence="1">
    <location>
        <begin position="20"/>
        <end position="41"/>
    </location>
</feature>
<dbReference type="NCBIfam" id="TIGR02532">
    <property type="entry name" value="IV_pilin_GFxxxE"/>
    <property type="match status" value="1"/>
</dbReference>
<sequence length="233" mass="26702">MGYTVNRLNAHTKGFTLIEILIAMLLLSMVMFIGSLSFSTFSQQWQKDMGTFTEEVANAKNLVLLQKAINGIANYIVKDTDDDPAYFFKGNDKYLVFITNKPVFSVGQQALVRLSVAVNQDGSQQLVYEESPFDRNPLLRIDELPQSRFMQVLLTDEQIRFNYYGWQDQQQRSAYYEGEPTSPKWISEYFGENSGMLPYAINITWGNNEPIIFPVPNDNAYQIMYTSEKSTDA</sequence>
<keyword evidence="1" id="KW-0812">Transmembrane</keyword>
<comment type="caution">
    <text evidence="2">The sequence shown here is derived from an EMBL/GenBank/DDBJ whole genome shotgun (WGS) entry which is preliminary data.</text>
</comment>
<evidence type="ECO:0000313" key="3">
    <source>
        <dbReference type="Proteomes" id="UP000887104"/>
    </source>
</evidence>
<evidence type="ECO:0000256" key="1">
    <source>
        <dbReference type="SAM" id="Phobius"/>
    </source>
</evidence>
<keyword evidence="1" id="KW-0472">Membrane</keyword>
<dbReference type="RefSeq" id="WP_248957719.1">
    <property type="nucleotide sequence ID" value="NZ_JAKILT010000046.1"/>
</dbReference>
<dbReference type="EMBL" id="BPEY01000076">
    <property type="protein sequence ID" value="GIU49878.1"/>
    <property type="molecule type" value="Genomic_DNA"/>
</dbReference>
<keyword evidence="1" id="KW-1133">Transmembrane helix</keyword>
<evidence type="ECO:0000313" key="2">
    <source>
        <dbReference type="EMBL" id="GIU49878.1"/>
    </source>
</evidence>
<evidence type="ECO:0008006" key="4">
    <source>
        <dbReference type="Google" id="ProtNLM"/>
    </source>
</evidence>
<dbReference type="InterPro" id="IPR012902">
    <property type="entry name" value="N_methyl_site"/>
</dbReference>
<reference evidence="2" key="1">
    <citation type="submission" date="2021-05" db="EMBL/GenBank/DDBJ databases">
        <title>Molecular characterization for Shewanella algae harboring chromosomal blaOXA-55-like strains isolated from clinical and environment sample.</title>
        <authorList>
            <person name="Ohama Y."/>
            <person name="Aoki K."/>
            <person name="Harada S."/>
            <person name="Moriya K."/>
            <person name="Ishii Y."/>
            <person name="Tateda K."/>
        </authorList>
    </citation>
    <scope>NUCLEOTIDE SEQUENCE</scope>
    <source>
        <strain evidence="2">JCM 11563</strain>
    </source>
</reference>
<dbReference type="Proteomes" id="UP000887104">
    <property type="component" value="Unassembled WGS sequence"/>
</dbReference>